<dbReference type="Gene3D" id="3.30.870.10">
    <property type="entry name" value="Endonuclease Chain A"/>
    <property type="match status" value="2"/>
</dbReference>
<dbReference type="InterPro" id="IPR001736">
    <property type="entry name" value="PLipase_D/transphosphatidylase"/>
</dbReference>
<dbReference type="PROSITE" id="PS50035">
    <property type="entry name" value="PLD"/>
    <property type="match status" value="2"/>
</dbReference>
<evidence type="ECO:0000256" key="2">
    <source>
        <dbReference type="ARBA" id="ARBA00004613"/>
    </source>
</evidence>
<organism evidence="7 8">
    <name type="scientific">Ruegeria atlantica</name>
    <dbReference type="NCBI Taxonomy" id="81569"/>
    <lineage>
        <taxon>Bacteria</taxon>
        <taxon>Pseudomonadati</taxon>
        <taxon>Pseudomonadota</taxon>
        <taxon>Alphaproteobacteria</taxon>
        <taxon>Rhodobacterales</taxon>
        <taxon>Roseobacteraceae</taxon>
        <taxon>Ruegeria</taxon>
    </lineage>
</organism>
<dbReference type="GO" id="GO:0030572">
    <property type="term" value="F:phosphatidyltransferase activity"/>
    <property type="evidence" value="ECO:0007669"/>
    <property type="project" value="UniProtKB-ARBA"/>
</dbReference>
<feature type="domain" description="PLD phosphodiesterase" evidence="6">
    <location>
        <begin position="405"/>
        <end position="432"/>
    </location>
</feature>
<proteinExistence type="predicted"/>
<dbReference type="GO" id="GO:0005576">
    <property type="term" value="C:extracellular region"/>
    <property type="evidence" value="ECO:0007669"/>
    <property type="project" value="UniProtKB-SubCell"/>
</dbReference>
<evidence type="ECO:0000256" key="3">
    <source>
        <dbReference type="ARBA" id="ARBA00018392"/>
    </source>
</evidence>
<evidence type="ECO:0000313" key="8">
    <source>
        <dbReference type="Proteomes" id="UP000050786"/>
    </source>
</evidence>
<keyword evidence="7" id="KW-0808">Transferase</keyword>
<accession>A0A0N7LP81</accession>
<dbReference type="Proteomes" id="UP000050786">
    <property type="component" value="Unassembled WGS sequence"/>
</dbReference>
<protein>
    <recommendedName>
        <fullName evidence="3">Phospholipase D</fullName>
    </recommendedName>
    <alternativeName>
        <fullName evidence="5">Choline phosphatase</fullName>
    </alternativeName>
</protein>
<dbReference type="RefSeq" id="WP_058274448.1">
    <property type="nucleotide sequence ID" value="NZ_CYPS01000046.1"/>
</dbReference>
<comment type="function">
    <text evidence="1">Could be a virulence factor.</text>
</comment>
<evidence type="ECO:0000256" key="1">
    <source>
        <dbReference type="ARBA" id="ARBA00003145"/>
    </source>
</evidence>
<reference evidence="8" key="1">
    <citation type="submission" date="2015-09" db="EMBL/GenBank/DDBJ databases">
        <authorList>
            <person name="Rodrigo-Torres L."/>
            <person name="Arahal D.R."/>
        </authorList>
    </citation>
    <scope>NUCLEOTIDE SEQUENCE [LARGE SCALE GENOMIC DNA]</scope>
    <source>
        <strain evidence="8">CECT 4293</strain>
    </source>
</reference>
<gene>
    <name evidence="7" type="primary">cls_1</name>
    <name evidence="7" type="ORF">RUM4293_03386</name>
</gene>
<feature type="domain" description="PLD phosphodiesterase" evidence="6">
    <location>
        <begin position="168"/>
        <end position="195"/>
    </location>
</feature>
<dbReference type="PANTHER" id="PTHR21248:SF12">
    <property type="entry name" value="CARDIOLIPIN SYNTHASE C"/>
    <property type="match status" value="1"/>
</dbReference>
<dbReference type="CDD" id="cd09111">
    <property type="entry name" value="PLDc_ymdC_like_1"/>
    <property type="match status" value="1"/>
</dbReference>
<sequence length="513" mass="56657">MRFLKWLLVIAALFTIGAVVLRTVFPLPEKNFSAPTNRLEPDWEGPLGRVIQGAMERNPGLDGVRPLFDGRFAFAARAVLADSAVSSIDVQYYIWQKDVTGLMLLDELRAAAERGVRVRLLIDDNGISGLDPLLAELNEMPTASVRIFNPFTFRDPKLLSFAYDFRRLNRRMHNKSMTFDGVATIVGGRNIGDIYFDYGTGTHYLDLDAFAIGPIVKEVSAAFDDYWNSKSAYDAAFFLTPTDGETILDAAQIARQSASGAGYQKAIDENPLAKRIAERNLKFEWSDVTLIVDDPAKGLGNADGDGMMVEHLVRLALQAQTSLDLVSAYFIPGERGPEILEGLARSGVNVRVLTNSLDATDVMPVHAAYMGYREDLLKSGVELLELHALRERRRDRSLPEILAGSASGLHAKVFAFDGEKVFIGSYNLDPRSASLNTEMGLLIESRSIAEALASQLAKPAFAYRVELSNDGNLIWIETGADGQVTTHEVEPETSRIQRAVAWLIARLPIEWML</sequence>
<name>A0A0N7LP81_9RHOB</name>
<evidence type="ECO:0000259" key="6">
    <source>
        <dbReference type="PROSITE" id="PS50035"/>
    </source>
</evidence>
<dbReference type="EMBL" id="CYPS01000046">
    <property type="protein sequence ID" value="CUH44484.1"/>
    <property type="molecule type" value="Genomic_DNA"/>
</dbReference>
<dbReference type="PANTHER" id="PTHR21248">
    <property type="entry name" value="CARDIOLIPIN SYNTHASE"/>
    <property type="match status" value="1"/>
</dbReference>
<dbReference type="SUPFAM" id="SSF56024">
    <property type="entry name" value="Phospholipase D/nuclease"/>
    <property type="match status" value="2"/>
</dbReference>
<dbReference type="AlphaFoldDB" id="A0A0N7LP81"/>
<evidence type="ECO:0000256" key="5">
    <source>
        <dbReference type="ARBA" id="ARBA00029594"/>
    </source>
</evidence>
<evidence type="ECO:0000256" key="4">
    <source>
        <dbReference type="ARBA" id="ARBA00022525"/>
    </source>
</evidence>
<keyword evidence="8" id="KW-1185">Reference proteome</keyword>
<dbReference type="GO" id="GO:0032049">
    <property type="term" value="P:cardiolipin biosynthetic process"/>
    <property type="evidence" value="ECO:0007669"/>
    <property type="project" value="UniProtKB-ARBA"/>
</dbReference>
<keyword evidence="4" id="KW-0964">Secreted</keyword>
<dbReference type="Pfam" id="PF13091">
    <property type="entry name" value="PLDc_2"/>
    <property type="match status" value="2"/>
</dbReference>
<dbReference type="SMART" id="SM00155">
    <property type="entry name" value="PLDc"/>
    <property type="match status" value="2"/>
</dbReference>
<dbReference type="CDD" id="cd09113">
    <property type="entry name" value="PLDc_ymdC_like_2"/>
    <property type="match status" value="1"/>
</dbReference>
<dbReference type="InterPro" id="IPR025202">
    <property type="entry name" value="PLD-like_dom"/>
</dbReference>
<evidence type="ECO:0000313" key="7">
    <source>
        <dbReference type="EMBL" id="CUH44484.1"/>
    </source>
</evidence>
<comment type="subcellular location">
    <subcellularLocation>
        <location evidence="2">Secreted</location>
    </subcellularLocation>
</comment>